<evidence type="ECO:0000256" key="4">
    <source>
        <dbReference type="ARBA" id="ARBA00022679"/>
    </source>
</evidence>
<dbReference type="GO" id="GO:0006633">
    <property type="term" value="P:fatty acid biosynthetic process"/>
    <property type="evidence" value="ECO:0007669"/>
    <property type="project" value="InterPro"/>
</dbReference>
<dbReference type="PANTHER" id="PTHR43775">
    <property type="entry name" value="FATTY ACID SYNTHASE"/>
    <property type="match status" value="1"/>
</dbReference>
<dbReference type="InterPro" id="IPR018201">
    <property type="entry name" value="Ketoacyl_synth_AS"/>
</dbReference>
<comment type="caution">
    <text evidence="8">The sequence shown here is derived from an EMBL/GenBank/DDBJ whole genome shotgun (WGS) entry which is preliminary data.</text>
</comment>
<dbReference type="EMBL" id="JAGGOB010000008">
    <property type="protein sequence ID" value="MBT2327925.1"/>
    <property type="molecule type" value="Genomic_DNA"/>
</dbReference>
<reference evidence="8" key="1">
    <citation type="submission" date="2021-03" db="EMBL/GenBank/DDBJ databases">
        <title>Genomic analysis provides insights into the functional capacity of soil bacteria communities inhabiting an altitudinal gradient in the Atacama Desert.</title>
        <authorList>
            <person name="Gonzalez M."/>
            <person name="Maldonado J."/>
            <person name="Maza F."/>
            <person name="Hodar C."/>
            <person name="Cortes M."/>
            <person name="Palma R."/>
            <person name="Andreani C."/>
            <person name="Gaete A."/>
            <person name="Vasquez-Dean J."/>
            <person name="Acuna V."/>
            <person name="Aguado M."/>
            <person name="Mandakovic D."/>
            <person name="Latorre M."/>
            <person name="Orellana A."/>
            <person name="Gutierrez R."/>
            <person name="Montecino M."/>
            <person name="Allende M."/>
            <person name="Maass A."/>
            <person name="Cambiazo V."/>
        </authorList>
    </citation>
    <scope>NUCLEOTIDE SEQUENCE</scope>
    <source>
        <strain evidence="8">ISL-25</strain>
    </source>
</reference>
<comment type="pathway">
    <text evidence="1">Lipid metabolism; fatty acid biosynthesis.</text>
</comment>
<dbReference type="Gene3D" id="1.10.1200.10">
    <property type="entry name" value="ACP-like"/>
    <property type="match status" value="1"/>
</dbReference>
<dbReference type="InterPro" id="IPR036736">
    <property type="entry name" value="ACP-like_sf"/>
</dbReference>
<dbReference type="Gene3D" id="3.30.70.3290">
    <property type="match status" value="1"/>
</dbReference>
<dbReference type="InterPro" id="IPR006162">
    <property type="entry name" value="Ppantetheine_attach_site"/>
</dbReference>
<dbReference type="GO" id="GO:0004315">
    <property type="term" value="F:3-oxoacyl-[acyl-carrier-protein] synthase activity"/>
    <property type="evidence" value="ECO:0007669"/>
    <property type="project" value="InterPro"/>
</dbReference>
<evidence type="ECO:0000259" key="6">
    <source>
        <dbReference type="PROSITE" id="PS50075"/>
    </source>
</evidence>
<keyword evidence="3" id="KW-0597">Phosphoprotein</keyword>
<dbReference type="Gene3D" id="3.40.47.10">
    <property type="match status" value="1"/>
</dbReference>
<protein>
    <recommendedName>
        <fullName evidence="10">Polyketide synthase</fullName>
    </recommendedName>
</protein>
<dbReference type="InterPro" id="IPR016039">
    <property type="entry name" value="Thiolase-like"/>
</dbReference>
<dbReference type="InterPro" id="IPR005509">
    <property type="entry name" value="AfsA_hotdog_dom"/>
</dbReference>
<dbReference type="CDD" id="cd00833">
    <property type="entry name" value="PKS"/>
    <property type="match status" value="1"/>
</dbReference>
<accession>A0A944HB10</accession>
<evidence type="ECO:0000256" key="1">
    <source>
        <dbReference type="ARBA" id="ARBA00005194"/>
    </source>
</evidence>
<organism evidence="8 9">
    <name type="scientific">Pseudomonas fluorescens</name>
    <dbReference type="NCBI Taxonomy" id="294"/>
    <lineage>
        <taxon>Bacteria</taxon>
        <taxon>Pseudomonadati</taxon>
        <taxon>Pseudomonadota</taxon>
        <taxon>Gammaproteobacteria</taxon>
        <taxon>Pseudomonadales</taxon>
        <taxon>Pseudomonadaceae</taxon>
        <taxon>Pseudomonas</taxon>
    </lineage>
</organism>
<evidence type="ECO:0000256" key="3">
    <source>
        <dbReference type="ARBA" id="ARBA00022553"/>
    </source>
</evidence>
<dbReference type="Gene3D" id="1.10.1240.100">
    <property type="match status" value="1"/>
</dbReference>
<dbReference type="InterPro" id="IPR014031">
    <property type="entry name" value="Ketoacyl_synth_C"/>
</dbReference>
<dbReference type="Proteomes" id="UP000692896">
    <property type="component" value="Unassembled WGS sequence"/>
</dbReference>
<dbReference type="Pfam" id="PF22621">
    <property type="entry name" value="CurL-like_PKS_C"/>
    <property type="match status" value="1"/>
</dbReference>
<evidence type="ECO:0000256" key="5">
    <source>
        <dbReference type="ARBA" id="ARBA00054155"/>
    </source>
</evidence>
<feature type="domain" description="Ketosynthase family 3 (KS3)" evidence="7">
    <location>
        <begin position="33"/>
        <end position="461"/>
    </location>
</feature>
<dbReference type="FunFam" id="3.40.47.10:FF:000019">
    <property type="entry name" value="Polyketide synthase type I"/>
    <property type="match status" value="1"/>
</dbReference>
<dbReference type="PROSITE" id="PS00012">
    <property type="entry name" value="PHOSPHOPANTETHEINE"/>
    <property type="match status" value="1"/>
</dbReference>
<proteinExistence type="predicted"/>
<comment type="function">
    <text evidence="5">Involved in production of the polyketide antibiotic thailandamide.</text>
</comment>
<sequence length="1072" mass="116682">MTQHNDSRALMENALKKINRLNGDIKALDERAHEAIAIVGIGCRYPGADEGVEQFWRNLCDGVDSVSPLTDQRWDQQRFFDPQAPQPGKTYSPNAGLLADVLRFDAQLFGITPREAECMDPQQRMLLEVTWQALEDAGMPPDSVRGANAGVFTGIMNKDHSDLLVRHLSLDEIAAHMNAGNHESVHSGRVSYTFDFKGPCLTLNTACSSSLVTVHLACQSLRLDECDFALAGGCNVILAPTTSVAQSQAMMHSPQGLCKAFDASANGYVRAEGCGVVVLKRLSRAVADGDHIYALIRGSAVNQDGLSQGIMAPNGPSQVRVIRSALANARVNPKDVGYVEAHGTGTKLGDPIELQSLGAVYGRAAGRDTALRVGSLKTNIGHSESAAGVAGIIKVAKALQQGEIPPQLHFNCVNPFVDLDDENIAICTDRQAWPPGTSASRLAAVSSFGFSGTNAHIIMESYSPAPGTPSSVEQRPHLLFISARETLALDTYASQLLAFLEDRDEQALADICYSQNGGRRQFEQRLAVSGNNRAELIHALQCALDRPRSAAQPIEGAGQVGWVMGALTASDRERYHALRQSSPAFQCAYAECTEAVERTLAINLDGLALNPQAQRLADAALFYGHAMMWRSFGVQPRWIVSQGATQGMAAVIAGNLPLDKGLQRIAAASEQADACAYVYRAGSDSAQLYAAHELLEQALEREPVQTVIALGSLNHPLWDQSAAAHTAQPIWTTIATTLAALYEAGAPIVPAAWDTHSQRRKLPLPTYAFQGSRYWLKQLDALNDHTQEGSTASHAPEAQAAPAGMTTRDYVKYLIRHLAKMDDKPLADESLLIDDIGFDSLMLAELRTRIERAYPNAGKVSLELLHTQKLGLLLDYVEQNAGTAEPPPGMQETTEALDFAITWLAHWNSSGRHGDIQRMDKRHVHKSSESNVLLGDMAAIADTGWYAAELFHNVNHPFFYEHAQDHIPGLYLIEAARQFGIACTHVFQGVPRDFPFVLDDMRIRFDSFAEHDAPVYLLAQYTDLMFKNGHLHRSHSHCHIVQNGVVLGTIEGRGLILPPADYQAVRALETTH</sequence>
<dbReference type="PROSITE" id="PS52004">
    <property type="entry name" value="KS3_2"/>
    <property type="match status" value="1"/>
</dbReference>
<dbReference type="SMART" id="SM00825">
    <property type="entry name" value="PKS_KS"/>
    <property type="match status" value="1"/>
</dbReference>
<dbReference type="SUPFAM" id="SSF53901">
    <property type="entry name" value="Thiolase-like"/>
    <property type="match status" value="1"/>
</dbReference>
<evidence type="ECO:0000256" key="2">
    <source>
        <dbReference type="ARBA" id="ARBA00022450"/>
    </source>
</evidence>
<evidence type="ECO:0008006" key="10">
    <source>
        <dbReference type="Google" id="ProtNLM"/>
    </source>
</evidence>
<keyword evidence="4" id="KW-0808">Transferase</keyword>
<dbReference type="PANTHER" id="PTHR43775:SF37">
    <property type="entry name" value="SI:DKEY-61P9.11"/>
    <property type="match status" value="1"/>
</dbReference>
<dbReference type="AlphaFoldDB" id="A0A944HB10"/>
<evidence type="ECO:0000313" key="8">
    <source>
        <dbReference type="EMBL" id="MBT2327925.1"/>
    </source>
</evidence>
<gene>
    <name evidence="8" type="ORF">J7E47_04250</name>
</gene>
<evidence type="ECO:0000259" key="7">
    <source>
        <dbReference type="PROSITE" id="PS52004"/>
    </source>
</evidence>
<dbReference type="PROSITE" id="PS00606">
    <property type="entry name" value="KS3_1"/>
    <property type="match status" value="1"/>
</dbReference>
<keyword evidence="2" id="KW-0596">Phosphopantetheine</keyword>
<dbReference type="PROSITE" id="PS50075">
    <property type="entry name" value="CARRIER"/>
    <property type="match status" value="1"/>
</dbReference>
<dbReference type="Pfam" id="PF00109">
    <property type="entry name" value="ketoacyl-synt"/>
    <property type="match status" value="1"/>
</dbReference>
<dbReference type="Pfam" id="PF02801">
    <property type="entry name" value="Ketoacyl-synt_C"/>
    <property type="match status" value="1"/>
</dbReference>
<name>A0A944HB10_PSEFL</name>
<dbReference type="InterPro" id="IPR009081">
    <property type="entry name" value="PP-bd_ACP"/>
</dbReference>
<dbReference type="RefSeq" id="WP_214917400.1">
    <property type="nucleotide sequence ID" value="NZ_JAGGNX010000019.1"/>
</dbReference>
<dbReference type="SUPFAM" id="SSF47336">
    <property type="entry name" value="ACP-like"/>
    <property type="match status" value="1"/>
</dbReference>
<dbReference type="GO" id="GO:0004312">
    <property type="term" value="F:fatty acid synthase activity"/>
    <property type="evidence" value="ECO:0007669"/>
    <property type="project" value="TreeGrafter"/>
</dbReference>
<dbReference type="Pfam" id="PF03756">
    <property type="entry name" value="AfsA"/>
    <property type="match status" value="1"/>
</dbReference>
<evidence type="ECO:0000313" key="9">
    <source>
        <dbReference type="Proteomes" id="UP000692896"/>
    </source>
</evidence>
<dbReference type="InterPro" id="IPR050091">
    <property type="entry name" value="PKS_NRPS_Biosynth_Enz"/>
</dbReference>
<dbReference type="InterPro" id="IPR014030">
    <property type="entry name" value="Ketoacyl_synth_N"/>
</dbReference>
<feature type="domain" description="Carrier" evidence="6">
    <location>
        <begin position="805"/>
        <end position="881"/>
    </location>
</feature>
<dbReference type="InterPro" id="IPR020841">
    <property type="entry name" value="PKS_Beta-ketoAc_synthase_dom"/>
</dbReference>